<sequence>MITNIYVLICAIIFIYIQFMQHDDKWHCALKLGGFYPPYIKEFHQYWRFITSHFIHAEFFHFLMNAYALYQIGHFLEACLGTLPYLYLILISMILSSMLSYSAAELSSRYYDTLTIGASGVVFGFFGAIIVLGYVVGGPFMSVLENFTMVIVINLVYTFIDSRISKTGHIGGLIGGILAMVMMLALHIV</sequence>
<comment type="subcellular location">
    <subcellularLocation>
        <location evidence="1">Membrane</location>
        <topology evidence="1">Multi-pass membrane protein</topology>
    </subcellularLocation>
</comment>
<evidence type="ECO:0000256" key="2">
    <source>
        <dbReference type="ARBA" id="ARBA00022692"/>
    </source>
</evidence>
<reference evidence="7" key="1">
    <citation type="submission" date="2022-07" db="EMBL/GenBank/DDBJ databases">
        <title>Faecal culturing of patients with breast cancer.</title>
        <authorList>
            <person name="Teng N.M.Y."/>
            <person name="Kiu R."/>
            <person name="Evans R."/>
            <person name="Baker D.J."/>
            <person name="Zenner C."/>
            <person name="Robinson S.D."/>
            <person name="Hall L.J."/>
        </authorList>
    </citation>
    <scope>NUCLEOTIDE SEQUENCE</scope>
    <source>
        <strain evidence="7">LH1062</strain>
    </source>
</reference>
<evidence type="ECO:0000313" key="7">
    <source>
        <dbReference type="EMBL" id="UTY40717.1"/>
    </source>
</evidence>
<feature type="transmembrane region" description="Helical" evidence="5">
    <location>
        <begin position="5"/>
        <end position="21"/>
    </location>
</feature>
<evidence type="ECO:0000259" key="6">
    <source>
        <dbReference type="Pfam" id="PF01694"/>
    </source>
</evidence>
<dbReference type="GO" id="GO:0008233">
    <property type="term" value="F:peptidase activity"/>
    <property type="evidence" value="ECO:0007669"/>
    <property type="project" value="UniProtKB-KW"/>
</dbReference>
<organism evidence="7 8">
    <name type="scientific">Allocoprobacillus halotolerans</name>
    <dbReference type="NCBI Taxonomy" id="2944914"/>
    <lineage>
        <taxon>Bacteria</taxon>
        <taxon>Bacillati</taxon>
        <taxon>Bacillota</taxon>
        <taxon>Erysipelotrichia</taxon>
        <taxon>Erysipelotrichales</taxon>
        <taxon>Erysipelotrichaceae</taxon>
        <taxon>Allocoprobacillus</taxon>
    </lineage>
</organism>
<dbReference type="GO" id="GO:0006508">
    <property type="term" value="P:proteolysis"/>
    <property type="evidence" value="ECO:0007669"/>
    <property type="project" value="UniProtKB-KW"/>
</dbReference>
<evidence type="ECO:0000256" key="1">
    <source>
        <dbReference type="ARBA" id="ARBA00004141"/>
    </source>
</evidence>
<keyword evidence="2 5" id="KW-0812">Transmembrane</keyword>
<dbReference type="Gene3D" id="1.20.1540.10">
    <property type="entry name" value="Rhomboid-like"/>
    <property type="match status" value="1"/>
</dbReference>
<feature type="transmembrane region" description="Helical" evidence="5">
    <location>
        <begin position="167"/>
        <end position="188"/>
    </location>
</feature>
<dbReference type="InterPro" id="IPR022764">
    <property type="entry name" value="Peptidase_S54_rhomboid_dom"/>
</dbReference>
<evidence type="ECO:0000313" key="8">
    <source>
        <dbReference type="Proteomes" id="UP001060112"/>
    </source>
</evidence>
<accession>A0ABY5I7G1</accession>
<name>A0ABY5I7G1_9FIRM</name>
<evidence type="ECO:0000256" key="3">
    <source>
        <dbReference type="ARBA" id="ARBA00022989"/>
    </source>
</evidence>
<dbReference type="RefSeq" id="WP_290142178.1">
    <property type="nucleotide sequence ID" value="NZ_CP101620.1"/>
</dbReference>
<feature type="domain" description="Peptidase S54 rhomboid" evidence="6">
    <location>
        <begin position="44"/>
        <end position="184"/>
    </location>
</feature>
<dbReference type="PANTHER" id="PTHR43066:SF11">
    <property type="entry name" value="PEPTIDASE S54 RHOMBOID DOMAIN-CONTAINING PROTEIN"/>
    <property type="match status" value="1"/>
</dbReference>
<dbReference type="Proteomes" id="UP001060112">
    <property type="component" value="Chromosome"/>
</dbReference>
<dbReference type="PANTHER" id="PTHR43066">
    <property type="entry name" value="RHOMBOID-RELATED PROTEIN"/>
    <property type="match status" value="1"/>
</dbReference>
<feature type="transmembrane region" description="Helical" evidence="5">
    <location>
        <begin position="85"/>
        <end position="104"/>
    </location>
</feature>
<proteinExistence type="predicted"/>
<dbReference type="EMBL" id="CP101620">
    <property type="protein sequence ID" value="UTY40717.1"/>
    <property type="molecule type" value="Genomic_DNA"/>
</dbReference>
<dbReference type="Pfam" id="PF01694">
    <property type="entry name" value="Rhomboid"/>
    <property type="match status" value="1"/>
</dbReference>
<evidence type="ECO:0000256" key="5">
    <source>
        <dbReference type="SAM" id="Phobius"/>
    </source>
</evidence>
<evidence type="ECO:0000256" key="4">
    <source>
        <dbReference type="ARBA" id="ARBA00023136"/>
    </source>
</evidence>
<gene>
    <name evidence="7" type="ORF">NMU03_08170</name>
</gene>
<dbReference type="InterPro" id="IPR035952">
    <property type="entry name" value="Rhomboid-like_sf"/>
</dbReference>
<protein>
    <submittedName>
        <fullName evidence="7">Rhomboid family intramembrane serine protease</fullName>
    </submittedName>
</protein>
<keyword evidence="7" id="KW-0645">Protease</keyword>
<feature type="transmembrane region" description="Helical" evidence="5">
    <location>
        <begin position="116"/>
        <end position="137"/>
    </location>
</feature>
<keyword evidence="8" id="KW-1185">Reference proteome</keyword>
<dbReference type="SUPFAM" id="SSF144091">
    <property type="entry name" value="Rhomboid-like"/>
    <property type="match status" value="1"/>
</dbReference>
<feature type="transmembrane region" description="Helical" evidence="5">
    <location>
        <begin position="143"/>
        <end position="160"/>
    </location>
</feature>
<keyword evidence="3 5" id="KW-1133">Transmembrane helix</keyword>
<keyword evidence="4 5" id="KW-0472">Membrane</keyword>
<keyword evidence="7" id="KW-0378">Hydrolase</keyword>